<name>A0A5N5JU31_9ROSI</name>
<organism evidence="1 2">
    <name type="scientific">Salix brachista</name>
    <dbReference type="NCBI Taxonomy" id="2182728"/>
    <lineage>
        <taxon>Eukaryota</taxon>
        <taxon>Viridiplantae</taxon>
        <taxon>Streptophyta</taxon>
        <taxon>Embryophyta</taxon>
        <taxon>Tracheophyta</taxon>
        <taxon>Spermatophyta</taxon>
        <taxon>Magnoliopsida</taxon>
        <taxon>eudicotyledons</taxon>
        <taxon>Gunneridae</taxon>
        <taxon>Pentapetalae</taxon>
        <taxon>rosids</taxon>
        <taxon>fabids</taxon>
        <taxon>Malpighiales</taxon>
        <taxon>Salicaceae</taxon>
        <taxon>Saliceae</taxon>
        <taxon>Salix</taxon>
    </lineage>
</organism>
<comment type="caution">
    <text evidence="1">The sequence shown here is derived from an EMBL/GenBank/DDBJ whole genome shotgun (WGS) entry which is preliminary data.</text>
</comment>
<sequence>MSSSISQSVMMALTVTVNKFASSNVHAVHKKDSKRTAKAATMAADIGRRGVLLSTVVGVYSVNDSKTELLKRYLKKSEDNRAKNDKESSIRGIQSLYFPFSMLLSVIKYVLICTIPRLLPVNDWSVLFFKRMDSYYKRNYKDYFDFVEGSLRGKNEQDLTESEKGILDWLQKNK</sequence>
<keyword evidence="2" id="KW-1185">Reference proteome</keyword>
<reference evidence="2" key="1">
    <citation type="journal article" date="2019" name="Gigascience">
        <title>De novo genome assembly of the endangered Acer yangbiense, a plant species with extremely small populations endemic to Yunnan Province, China.</title>
        <authorList>
            <person name="Yang J."/>
            <person name="Wariss H.M."/>
            <person name="Tao L."/>
            <person name="Zhang R."/>
            <person name="Yun Q."/>
            <person name="Hollingsworth P."/>
            <person name="Dao Z."/>
            <person name="Luo G."/>
            <person name="Guo H."/>
            <person name="Ma Y."/>
            <person name="Sun W."/>
        </authorList>
    </citation>
    <scope>NUCLEOTIDE SEQUENCE [LARGE SCALE GENOMIC DNA]</scope>
    <source>
        <strain evidence="2">cv. br00</strain>
    </source>
</reference>
<evidence type="ECO:0000313" key="2">
    <source>
        <dbReference type="Proteomes" id="UP000326939"/>
    </source>
</evidence>
<dbReference type="AlphaFoldDB" id="A0A5N5JU31"/>
<gene>
    <name evidence="1" type="ORF">DKX38_024984</name>
</gene>
<dbReference type="Proteomes" id="UP000326939">
    <property type="component" value="Chromosome 16"/>
</dbReference>
<protein>
    <submittedName>
        <fullName evidence="1">Uncharacterized protein</fullName>
    </submittedName>
</protein>
<proteinExistence type="predicted"/>
<accession>A0A5N5JU31</accession>
<dbReference type="PANTHER" id="PTHR36327">
    <property type="entry name" value="UNNAMED PRODUCT"/>
    <property type="match status" value="1"/>
</dbReference>
<dbReference type="PANTHER" id="PTHR36327:SF1">
    <property type="entry name" value="OS03G0731100 PROTEIN"/>
    <property type="match status" value="1"/>
</dbReference>
<evidence type="ECO:0000313" key="1">
    <source>
        <dbReference type="EMBL" id="KAB5520665.1"/>
    </source>
</evidence>
<dbReference type="EMBL" id="VDCV01000016">
    <property type="protein sequence ID" value="KAB5520665.1"/>
    <property type="molecule type" value="Genomic_DNA"/>
</dbReference>